<dbReference type="SUPFAM" id="SSF51735">
    <property type="entry name" value="NAD(P)-binding Rossmann-fold domains"/>
    <property type="match status" value="1"/>
</dbReference>
<dbReference type="Pfam" id="PF01408">
    <property type="entry name" value="GFO_IDH_MocA"/>
    <property type="match status" value="1"/>
</dbReference>
<dbReference type="GeneID" id="8745261"/>
<dbReference type="SUPFAM" id="SSF55347">
    <property type="entry name" value="Glyceraldehyde-3-phosphate dehydrogenase-like, C-terminal domain"/>
    <property type="match status" value="1"/>
</dbReference>
<dbReference type="InterPro" id="IPR000683">
    <property type="entry name" value="Gfo/Idh/MocA-like_OxRdtase_N"/>
</dbReference>
<protein>
    <submittedName>
        <fullName evidence="3">Oxidoreductase domain protein</fullName>
    </submittedName>
</protein>
<dbReference type="KEGG" id="htu:Htur_4660"/>
<dbReference type="InterPro" id="IPR036291">
    <property type="entry name" value="NAD(P)-bd_dom_sf"/>
</dbReference>
<dbReference type="PANTHER" id="PTHR43249:SF1">
    <property type="entry name" value="D-GLUCOSIDE 3-DEHYDROGENASE"/>
    <property type="match status" value="1"/>
</dbReference>
<dbReference type="Proteomes" id="UP000001903">
    <property type="component" value="Plasmid pHTUR02"/>
</dbReference>
<dbReference type="Gene3D" id="3.30.360.10">
    <property type="entry name" value="Dihydrodipicolinate Reductase, domain 2"/>
    <property type="match status" value="1"/>
</dbReference>
<feature type="domain" description="Gfo/Idh/MocA-like oxidoreductase C-terminal" evidence="2">
    <location>
        <begin position="169"/>
        <end position="341"/>
    </location>
</feature>
<gene>
    <name evidence="3" type="ordered locus">Htur_4660</name>
</gene>
<dbReference type="OrthoDB" id="282474at2157"/>
<dbReference type="InterPro" id="IPR004104">
    <property type="entry name" value="Gfo/Idh/MocA-like_OxRdtase_C"/>
</dbReference>
<dbReference type="RefSeq" id="WP_012945687.1">
    <property type="nucleotide sequence ID" value="NC_013745.1"/>
</dbReference>
<keyword evidence="4" id="KW-1185">Reference proteome</keyword>
<dbReference type="AlphaFoldDB" id="D2S246"/>
<dbReference type="PANTHER" id="PTHR43249">
    <property type="entry name" value="UDP-N-ACETYL-2-AMINO-2-DEOXY-D-GLUCURONATE OXIDASE"/>
    <property type="match status" value="1"/>
</dbReference>
<proteinExistence type="predicted"/>
<feature type="domain" description="Gfo/Idh/MocA-like oxidoreductase N-terminal" evidence="1">
    <location>
        <begin position="24"/>
        <end position="136"/>
    </location>
</feature>
<organism evidence="3 4">
    <name type="scientific">Haloterrigena turkmenica (strain ATCC 51198 / DSM 5511 / JCM 9101 / NCIMB 13204 / VKM B-1734 / 4k)</name>
    <name type="common">Halococcus turkmenicus</name>
    <dbReference type="NCBI Taxonomy" id="543526"/>
    <lineage>
        <taxon>Archaea</taxon>
        <taxon>Methanobacteriati</taxon>
        <taxon>Methanobacteriota</taxon>
        <taxon>Stenosarchaea group</taxon>
        <taxon>Halobacteria</taxon>
        <taxon>Halobacteriales</taxon>
        <taxon>Natrialbaceae</taxon>
        <taxon>Haloterrigena</taxon>
    </lineage>
</organism>
<dbReference type="InterPro" id="IPR052515">
    <property type="entry name" value="Gfo/Idh/MocA_Oxidoreductase"/>
</dbReference>
<reference evidence="3 4" key="1">
    <citation type="journal article" date="2010" name="Stand. Genomic Sci.">
        <title>Complete genome sequence of Haloterrigena turkmenica type strain (4k).</title>
        <authorList>
            <person name="Saunders E."/>
            <person name="Tindall B.J."/>
            <person name="Fahnrich R."/>
            <person name="Lapidus A."/>
            <person name="Copeland A."/>
            <person name="Del Rio T.G."/>
            <person name="Lucas S."/>
            <person name="Chen F."/>
            <person name="Tice H."/>
            <person name="Cheng J.F."/>
            <person name="Han C."/>
            <person name="Detter J.C."/>
            <person name="Bruce D."/>
            <person name="Goodwin L."/>
            <person name="Chain P."/>
            <person name="Pitluck S."/>
            <person name="Pati A."/>
            <person name="Ivanova N."/>
            <person name="Mavromatis K."/>
            <person name="Chen A."/>
            <person name="Palaniappan K."/>
            <person name="Land M."/>
            <person name="Hauser L."/>
            <person name="Chang Y.J."/>
            <person name="Jeffries C.D."/>
            <person name="Brettin T."/>
            <person name="Rohde M."/>
            <person name="Goker M."/>
            <person name="Bristow J."/>
            <person name="Eisen J.A."/>
            <person name="Markowitz V."/>
            <person name="Hugenholtz P."/>
            <person name="Klenk H.P."/>
            <person name="Kyrpides N.C."/>
        </authorList>
    </citation>
    <scope>NUCLEOTIDE SEQUENCE [LARGE SCALE GENOMIC DNA]</scope>
    <source>
        <strain evidence="4">ATCC 51198 / DSM 5511 / JCM 9101 / NCIMB 13204 / VKM B-1734 / 4k</strain>
    </source>
</reference>
<dbReference type="HOGENOM" id="CLU_023194_1_4_2"/>
<evidence type="ECO:0000313" key="3">
    <source>
        <dbReference type="EMBL" id="ADB63443.1"/>
    </source>
</evidence>
<dbReference type="Gene3D" id="3.40.50.720">
    <property type="entry name" value="NAD(P)-binding Rossmann-like Domain"/>
    <property type="match status" value="1"/>
</dbReference>
<dbReference type="GO" id="GO:0000166">
    <property type="term" value="F:nucleotide binding"/>
    <property type="evidence" value="ECO:0007669"/>
    <property type="project" value="InterPro"/>
</dbReference>
<name>D2S246_HALTV</name>
<evidence type="ECO:0000313" key="4">
    <source>
        <dbReference type="Proteomes" id="UP000001903"/>
    </source>
</evidence>
<keyword evidence="3" id="KW-0614">Plasmid</keyword>
<sequence>MSAYTVAVIGTGPDPDNPTVDGFAMGYRHAEAFESDDRCKLIGCADVVEENRLAFADAFELPAENTFEEYEELLSTLEPDIVSVAVPPAIHREIVVGCAKSGVVDAVHCEKPMANTWEDARQMAQECWRHDVQLTLNRQRRFGRPFTEAKRLLDDGKIGSLRRIEIGWGDFFDTGAHTVDLAGMFNGDRAAEWVLAGLDYREKDVRFGAHQENQMWAQWRYENGVYGVISTGEGSDFTDAAIVLRGTDGTIRIDKTDGPMLEIARGSDRRSIDVDGETMHVTNDEGDGRYGSHFHDRAVTAVVDGLETGAEPVISARVGLTTAEILFAGYESVRRRGRVDLSLDVVDNPLQSMVDVGALSPSPAAADEEGTPGR</sequence>
<dbReference type="Pfam" id="PF02894">
    <property type="entry name" value="GFO_IDH_MocA_C"/>
    <property type="match status" value="1"/>
</dbReference>
<dbReference type="EMBL" id="CP001862">
    <property type="protein sequence ID" value="ADB63443.1"/>
    <property type="molecule type" value="Genomic_DNA"/>
</dbReference>
<geneLocation type="plasmid" evidence="3 4">
    <name>pHTUR02</name>
</geneLocation>
<evidence type="ECO:0000259" key="2">
    <source>
        <dbReference type="Pfam" id="PF02894"/>
    </source>
</evidence>
<accession>D2S246</accession>
<evidence type="ECO:0000259" key="1">
    <source>
        <dbReference type="Pfam" id="PF01408"/>
    </source>
</evidence>